<dbReference type="GeneID" id="54289913"/>
<evidence type="ECO:0000313" key="3">
    <source>
        <dbReference type="Proteomes" id="UP000799778"/>
    </source>
</evidence>
<gene>
    <name evidence="2" type="ORF">BU24DRAFT_468339</name>
</gene>
<feature type="region of interest" description="Disordered" evidence="1">
    <location>
        <begin position="266"/>
        <end position="290"/>
    </location>
</feature>
<dbReference type="Proteomes" id="UP000799778">
    <property type="component" value="Unassembled WGS sequence"/>
</dbReference>
<proteinExistence type="predicted"/>
<accession>A0A6A5X7K7</accession>
<protein>
    <submittedName>
        <fullName evidence="2">Uncharacterized protein</fullName>
    </submittedName>
</protein>
<sequence length="290" mass="33270">MPAVPLTWMISYPSRHRVGFIYLVYSSFIPGYMTNPQDWADNYHVPFVAFSDRSSAREWAYNRSAERDAEEQPLCFHFSQFNLHGRFSPNAKAYCTFVCRYKEGTGALMGEKTQCYELASDAAAYLIDMIEFINERLAADDKILRRAGQTSQGFPVFKVSCVSKPVDRSIRSALGNREEDDPVNNASLDIGFIFSDGKPGTRYGYILFVKEYALVDLGSEYSITESVRRRAIAWSIRDDYLSDELRLRNEFISSAEFLDDIEDIEEDTEEHTEEENHVQNRNGMNGRVAR</sequence>
<dbReference type="RefSeq" id="XP_033377262.1">
    <property type="nucleotide sequence ID" value="XM_033532516.1"/>
</dbReference>
<name>A0A6A5X7K7_9PLEO</name>
<dbReference type="EMBL" id="ML978080">
    <property type="protein sequence ID" value="KAF2008923.1"/>
    <property type="molecule type" value="Genomic_DNA"/>
</dbReference>
<reference evidence="2" key="1">
    <citation type="journal article" date="2020" name="Stud. Mycol.">
        <title>101 Dothideomycetes genomes: a test case for predicting lifestyles and emergence of pathogens.</title>
        <authorList>
            <person name="Haridas S."/>
            <person name="Albert R."/>
            <person name="Binder M."/>
            <person name="Bloem J."/>
            <person name="Labutti K."/>
            <person name="Salamov A."/>
            <person name="Andreopoulos B."/>
            <person name="Baker S."/>
            <person name="Barry K."/>
            <person name="Bills G."/>
            <person name="Bluhm B."/>
            <person name="Cannon C."/>
            <person name="Castanera R."/>
            <person name="Culley D."/>
            <person name="Daum C."/>
            <person name="Ezra D."/>
            <person name="Gonzalez J."/>
            <person name="Henrissat B."/>
            <person name="Kuo A."/>
            <person name="Liang C."/>
            <person name="Lipzen A."/>
            <person name="Lutzoni F."/>
            <person name="Magnuson J."/>
            <person name="Mondo S."/>
            <person name="Nolan M."/>
            <person name="Ohm R."/>
            <person name="Pangilinan J."/>
            <person name="Park H.-J."/>
            <person name="Ramirez L."/>
            <person name="Alfaro M."/>
            <person name="Sun H."/>
            <person name="Tritt A."/>
            <person name="Yoshinaga Y."/>
            <person name="Zwiers L.-H."/>
            <person name="Turgeon B."/>
            <person name="Goodwin S."/>
            <person name="Spatafora J."/>
            <person name="Crous P."/>
            <person name="Grigoriev I."/>
        </authorList>
    </citation>
    <scope>NUCLEOTIDE SEQUENCE</scope>
    <source>
        <strain evidence="2">CBS 175.79</strain>
    </source>
</reference>
<dbReference type="AlphaFoldDB" id="A0A6A5X7K7"/>
<evidence type="ECO:0000313" key="2">
    <source>
        <dbReference type="EMBL" id="KAF2008923.1"/>
    </source>
</evidence>
<keyword evidence="3" id="KW-1185">Reference proteome</keyword>
<evidence type="ECO:0000256" key="1">
    <source>
        <dbReference type="SAM" id="MobiDB-lite"/>
    </source>
</evidence>
<organism evidence="2 3">
    <name type="scientific">Aaosphaeria arxii CBS 175.79</name>
    <dbReference type="NCBI Taxonomy" id="1450172"/>
    <lineage>
        <taxon>Eukaryota</taxon>
        <taxon>Fungi</taxon>
        <taxon>Dikarya</taxon>
        <taxon>Ascomycota</taxon>
        <taxon>Pezizomycotina</taxon>
        <taxon>Dothideomycetes</taxon>
        <taxon>Pleosporomycetidae</taxon>
        <taxon>Pleosporales</taxon>
        <taxon>Pleosporales incertae sedis</taxon>
        <taxon>Aaosphaeria</taxon>
    </lineage>
</organism>